<proteinExistence type="predicted"/>
<comment type="caution">
    <text evidence="1">The sequence shown here is derived from an EMBL/GenBank/DDBJ whole genome shotgun (WGS) entry which is preliminary data.</text>
</comment>
<dbReference type="Gene3D" id="3.40.50.150">
    <property type="entry name" value="Vaccinia Virus protein VP39"/>
    <property type="match status" value="1"/>
</dbReference>
<protein>
    <recommendedName>
        <fullName evidence="3">Phospholipid methyltransferase</fullName>
    </recommendedName>
</protein>
<evidence type="ECO:0008006" key="3">
    <source>
        <dbReference type="Google" id="ProtNLM"/>
    </source>
</evidence>
<evidence type="ECO:0000313" key="2">
    <source>
        <dbReference type="Proteomes" id="UP000318199"/>
    </source>
</evidence>
<accession>A0A562ZMC7</accession>
<dbReference type="SUPFAM" id="SSF53335">
    <property type="entry name" value="S-adenosyl-L-methionine-dependent methyltransferases"/>
    <property type="match status" value="1"/>
</dbReference>
<reference evidence="1 2" key="1">
    <citation type="submission" date="2019-07" db="EMBL/GenBank/DDBJ databases">
        <title>Caenimonas sedimenti sp. nov., isolated from activated sludge.</title>
        <authorList>
            <person name="Xu J."/>
        </authorList>
    </citation>
    <scope>NUCLEOTIDE SEQUENCE [LARGE SCALE GENOMIC DNA]</scope>
    <source>
        <strain evidence="1 2">HX-9-20</strain>
    </source>
</reference>
<dbReference type="InterPro" id="IPR029063">
    <property type="entry name" value="SAM-dependent_MTases_sf"/>
</dbReference>
<sequence length="222" mass="24299">MGALASLKRFAGPEFLREAGRVCCAKLVRSSLALGLKRRMERNPIAASRSSFLANFLRDPCGTGALAPATPTLAASVARVTHEAWQAHGSRLKLIELGAGTGALTRDLKRMNPVLVERNEDWAALLRTRFPGLEVLNECAADTLRGLREPVGLVTSIPLLNNPQSNELKSLLQQAYADGVLRFCVLYTYGLRDPLAGSGFRQHRRASFVPRSLPPAHVWVYQ</sequence>
<organism evidence="1 2">
    <name type="scientific">Caenimonas sedimenti</name>
    <dbReference type="NCBI Taxonomy" id="2596921"/>
    <lineage>
        <taxon>Bacteria</taxon>
        <taxon>Pseudomonadati</taxon>
        <taxon>Pseudomonadota</taxon>
        <taxon>Betaproteobacteria</taxon>
        <taxon>Burkholderiales</taxon>
        <taxon>Comamonadaceae</taxon>
        <taxon>Caenimonas</taxon>
    </lineage>
</organism>
<evidence type="ECO:0000313" key="1">
    <source>
        <dbReference type="EMBL" id="TWO69653.1"/>
    </source>
</evidence>
<gene>
    <name evidence="1" type="ORF">FN976_17630</name>
</gene>
<dbReference type="RefSeq" id="WP_186510954.1">
    <property type="nucleotide sequence ID" value="NZ_VOBQ01000014.1"/>
</dbReference>
<keyword evidence="2" id="KW-1185">Reference proteome</keyword>
<dbReference type="Proteomes" id="UP000318199">
    <property type="component" value="Unassembled WGS sequence"/>
</dbReference>
<dbReference type="EMBL" id="VOBQ01000014">
    <property type="protein sequence ID" value="TWO69653.1"/>
    <property type="molecule type" value="Genomic_DNA"/>
</dbReference>
<dbReference type="AlphaFoldDB" id="A0A562ZMC7"/>
<name>A0A562ZMC7_9BURK</name>